<gene>
    <name evidence="1" type="ORF">BINO364_LOCUS3333</name>
</gene>
<reference evidence="1" key="1">
    <citation type="submission" date="2021-12" db="EMBL/GenBank/DDBJ databases">
        <authorList>
            <person name="Martin H S."/>
        </authorList>
    </citation>
    <scope>NUCLEOTIDE SEQUENCE</scope>
</reference>
<proteinExistence type="predicted"/>
<dbReference type="EMBL" id="OV170231">
    <property type="protein sequence ID" value="CAH0716602.1"/>
    <property type="molecule type" value="Genomic_DNA"/>
</dbReference>
<keyword evidence="2" id="KW-1185">Reference proteome</keyword>
<name>A0A8J9UAE5_9NEOP</name>
<sequence>MAFRVKVMKGLGAFMLLNNITTLISRGPRDTPQSEEACLSKYKDFATVVSDNVLPRHMDICDATPKIYYIRNYLILRSHKQY</sequence>
<evidence type="ECO:0000313" key="2">
    <source>
        <dbReference type="Proteomes" id="UP000838878"/>
    </source>
</evidence>
<accession>A0A8J9UAE5</accession>
<dbReference type="Proteomes" id="UP000838878">
    <property type="component" value="Chromosome 11"/>
</dbReference>
<protein>
    <submittedName>
        <fullName evidence="1">Uncharacterized protein</fullName>
    </submittedName>
</protein>
<evidence type="ECO:0000313" key="1">
    <source>
        <dbReference type="EMBL" id="CAH0716602.1"/>
    </source>
</evidence>
<organism evidence="1 2">
    <name type="scientific">Brenthis ino</name>
    <name type="common">lesser marbled fritillary</name>
    <dbReference type="NCBI Taxonomy" id="405034"/>
    <lineage>
        <taxon>Eukaryota</taxon>
        <taxon>Metazoa</taxon>
        <taxon>Ecdysozoa</taxon>
        <taxon>Arthropoda</taxon>
        <taxon>Hexapoda</taxon>
        <taxon>Insecta</taxon>
        <taxon>Pterygota</taxon>
        <taxon>Neoptera</taxon>
        <taxon>Endopterygota</taxon>
        <taxon>Lepidoptera</taxon>
        <taxon>Glossata</taxon>
        <taxon>Ditrysia</taxon>
        <taxon>Papilionoidea</taxon>
        <taxon>Nymphalidae</taxon>
        <taxon>Heliconiinae</taxon>
        <taxon>Argynnini</taxon>
        <taxon>Brenthis</taxon>
    </lineage>
</organism>
<feature type="non-terminal residue" evidence="1">
    <location>
        <position position="82"/>
    </location>
</feature>
<dbReference type="AlphaFoldDB" id="A0A8J9UAE5"/>